<organism evidence="2 3">
    <name type="scientific">Achromobacter pestifer</name>
    <dbReference type="NCBI Taxonomy" id="1353889"/>
    <lineage>
        <taxon>Bacteria</taxon>
        <taxon>Pseudomonadati</taxon>
        <taxon>Pseudomonadota</taxon>
        <taxon>Betaproteobacteria</taxon>
        <taxon>Burkholderiales</taxon>
        <taxon>Alcaligenaceae</taxon>
        <taxon>Achromobacter</taxon>
    </lineage>
</organism>
<evidence type="ECO:0000313" key="2">
    <source>
        <dbReference type="EMBL" id="CAB3638387.1"/>
    </source>
</evidence>
<feature type="transmembrane region" description="Helical" evidence="1">
    <location>
        <begin position="363"/>
        <end position="385"/>
    </location>
</feature>
<name>A0A6S6YUI5_9BURK</name>
<dbReference type="Gene3D" id="3.30.70.1430">
    <property type="entry name" value="Multidrug efflux transporter AcrB pore domain"/>
    <property type="match status" value="2"/>
</dbReference>
<dbReference type="AlphaFoldDB" id="A0A6S6YUI5"/>
<feature type="transmembrane region" description="Helical" evidence="1">
    <location>
        <begin position="466"/>
        <end position="485"/>
    </location>
</feature>
<keyword evidence="1" id="KW-0472">Membrane</keyword>
<feature type="transmembrane region" description="Helical" evidence="1">
    <location>
        <begin position="952"/>
        <end position="974"/>
    </location>
</feature>
<feature type="transmembrane region" description="Helical" evidence="1">
    <location>
        <begin position="986"/>
        <end position="1010"/>
    </location>
</feature>
<feature type="transmembrane region" description="Helical" evidence="1">
    <location>
        <begin position="527"/>
        <end position="546"/>
    </location>
</feature>
<dbReference type="Proteomes" id="UP000494108">
    <property type="component" value="Unassembled WGS sequence"/>
</dbReference>
<feature type="transmembrane region" description="Helical" evidence="1">
    <location>
        <begin position="337"/>
        <end position="356"/>
    </location>
</feature>
<feature type="transmembrane region" description="Helical" evidence="1">
    <location>
        <begin position="391"/>
        <end position="413"/>
    </location>
</feature>
<dbReference type="RefSeq" id="WP_175174193.1">
    <property type="nucleotide sequence ID" value="NZ_CADIJX010000002.1"/>
</dbReference>
<dbReference type="InterPro" id="IPR027463">
    <property type="entry name" value="AcrB_DN_DC_subdom"/>
</dbReference>
<dbReference type="Pfam" id="PF00873">
    <property type="entry name" value="ACR_tran"/>
    <property type="match status" value="1"/>
</dbReference>
<dbReference type="SUPFAM" id="SSF82866">
    <property type="entry name" value="Multidrug efflux transporter AcrB transmembrane domain"/>
    <property type="match status" value="2"/>
</dbReference>
<evidence type="ECO:0000313" key="3">
    <source>
        <dbReference type="Proteomes" id="UP000494108"/>
    </source>
</evidence>
<keyword evidence="1" id="KW-1133">Transmembrane helix</keyword>
<protein>
    <submittedName>
        <fullName evidence="2">Multidrug resistance protein MdtC</fullName>
    </submittedName>
</protein>
<sequence length="1033" mass="110741">MQRASLYGWCIAHPVGTVLLTVAVVLLGALAYARLPVAPLPEVDFPTIQVEARLPGASAQTMASSVATPLEVQFSAIPGVSEMTSSSSIGATTLTLQFVLDKDIDVAAQELQAAINTAAGRLPADMPNLPTWRKVNPADSPILILSVTSETLSLTELSDHTETVLARQLSQVEGVGQISLTGQRRPAIRIRANPEALAATRSSLEDVRNAIQRSSVNLPKGALFSADRVATLDVNDQLFDPADYGDLVIGYREGQPVLLKDVATVEHGSEDDYSGVWPNGKPGVGVIIRRQPGANIVATADRILEALPALQAALPADVAVEIYNDRTRTIRSSLHEVQLTLAVAIVLVIAVMAAFLRQVSATLIVSAVLGVSLVATFAVMSLAGFSLNNLTLVAIVVAVGFIVDDAIVVIENIHRHLEAGAGMREAAMKGTREIAFTVMSISVSLVAAFTPLLFMDGIVGRLFSEFALTATAAIMLSMVVCLTLAPTLASLFMKPQAHPPGTPSGPSGRLVKLYERALDWVLARQRVTLLVFLATVLASIASFVAIPKGFFPLQDTGFIIGVTRAASDISYEDMVEKHKRIEAIVQADPDVVGVNHAVGGAATLGNGRLWLVLSDPDDRDASASQIIDRLRPQFAEIPGIQVFLRAAQDINIGAGQPRAQYLYVMRAQDSAQLAEWAEKLTAELQRDPLFRDASHDLQWDAQITRLTIDRAEAARYGFSASDVDNALYDAFGQRQINQIQTETNQYYVVLEVDRHQRGTADSLAYFQLRSPLTGDMVPLLSFVRIEPSVRGPAVIVHDALLPAVNLSFNLAPGAPLGDAVDRLEQIRANLNMPANVTGSFQGAAQAFQDSLASQPWLILAALLAVYIILGVLYESFVHPLTILSTLPSAGLGAILFLWLWRLDFSVMALIGLILLIGIVKKNGILLVDFALQAQRERGLSAQEAIREACLTRFRPIIMTTLAAALGAVPLMMAFGTGAELREPLGVAIVGGLAVSQILTLLTTPVVFLALNRLFLERRAARPAEPELKKSGSA</sequence>
<dbReference type="Gene3D" id="3.30.2090.10">
    <property type="entry name" value="Multidrug efflux transporter AcrB TolC docking domain, DN and DC subdomains"/>
    <property type="match status" value="2"/>
</dbReference>
<dbReference type="Gene3D" id="3.30.70.1440">
    <property type="entry name" value="Multidrug efflux transporter AcrB pore domain"/>
    <property type="match status" value="1"/>
</dbReference>
<dbReference type="Gene3D" id="1.20.1640.10">
    <property type="entry name" value="Multidrug efflux transporter AcrB transmembrane domain"/>
    <property type="match status" value="2"/>
</dbReference>
<dbReference type="PANTHER" id="PTHR32063:SF30">
    <property type="entry name" value="ACRB_ACRD_ACRF FAMILY PROTEIN"/>
    <property type="match status" value="1"/>
</dbReference>
<dbReference type="SUPFAM" id="SSF82714">
    <property type="entry name" value="Multidrug efflux transporter AcrB TolC docking domain, DN and DC subdomains"/>
    <property type="match status" value="2"/>
</dbReference>
<feature type="transmembrane region" description="Helical" evidence="1">
    <location>
        <begin position="906"/>
        <end position="931"/>
    </location>
</feature>
<evidence type="ECO:0000256" key="1">
    <source>
        <dbReference type="SAM" id="Phobius"/>
    </source>
</evidence>
<proteinExistence type="predicted"/>
<keyword evidence="1" id="KW-0812">Transmembrane</keyword>
<dbReference type="FunFam" id="3.30.70.1430:FF:000001">
    <property type="entry name" value="Efflux pump membrane transporter"/>
    <property type="match status" value="1"/>
</dbReference>
<keyword evidence="3" id="KW-1185">Reference proteome</keyword>
<dbReference type="SUPFAM" id="SSF82693">
    <property type="entry name" value="Multidrug efflux transporter AcrB pore domain, PN1, PN2, PC1 and PC2 subdomains"/>
    <property type="match status" value="4"/>
</dbReference>
<feature type="transmembrane region" description="Helical" evidence="1">
    <location>
        <begin position="856"/>
        <end position="873"/>
    </location>
</feature>
<dbReference type="PANTHER" id="PTHR32063">
    <property type="match status" value="1"/>
</dbReference>
<dbReference type="GO" id="GO:0005886">
    <property type="term" value="C:plasma membrane"/>
    <property type="evidence" value="ECO:0007669"/>
    <property type="project" value="TreeGrafter"/>
</dbReference>
<reference evidence="2 3" key="1">
    <citation type="submission" date="2020-04" db="EMBL/GenBank/DDBJ databases">
        <authorList>
            <person name="De Canck E."/>
        </authorList>
    </citation>
    <scope>NUCLEOTIDE SEQUENCE [LARGE SCALE GENOMIC DNA]</scope>
    <source>
        <strain evidence="2 3">LMG 3431</strain>
    </source>
</reference>
<dbReference type="Gene3D" id="3.30.70.1320">
    <property type="entry name" value="Multidrug efflux transporter AcrB pore domain like"/>
    <property type="match status" value="1"/>
</dbReference>
<dbReference type="InterPro" id="IPR001036">
    <property type="entry name" value="Acrflvin-R"/>
</dbReference>
<feature type="transmembrane region" description="Helical" evidence="1">
    <location>
        <begin position="7"/>
        <end position="33"/>
    </location>
</feature>
<dbReference type="PRINTS" id="PR00702">
    <property type="entry name" value="ACRIFLAVINRP"/>
</dbReference>
<dbReference type="GO" id="GO:0042910">
    <property type="term" value="F:xenobiotic transmembrane transporter activity"/>
    <property type="evidence" value="ECO:0007669"/>
    <property type="project" value="TreeGrafter"/>
</dbReference>
<feature type="transmembrane region" description="Helical" evidence="1">
    <location>
        <begin position="434"/>
        <end position="454"/>
    </location>
</feature>
<gene>
    <name evidence="2" type="primary">mdtC_2</name>
    <name evidence="2" type="ORF">LMG3431_01876</name>
</gene>
<accession>A0A6S6YUI5</accession>
<feature type="transmembrane region" description="Helical" evidence="1">
    <location>
        <begin position="880"/>
        <end position="900"/>
    </location>
</feature>
<dbReference type="EMBL" id="CADIJX010000002">
    <property type="protein sequence ID" value="CAB3638387.1"/>
    <property type="molecule type" value="Genomic_DNA"/>
</dbReference>